<sequence length="134" mass="15473">PDWFARDMEHLRGAISIDDNDDWVTALGTWGEFEKLMGYQNGSGKKFQVSTKGRPAEVPYWVQRKRDFTKPPEIRNARAFGGKWRAWWVALQPEWRGTAWPLQRSGGTTSEDWAETAKGGRNGFETILIALTWW</sequence>
<dbReference type="Proteomes" id="UP000814033">
    <property type="component" value="Unassembled WGS sequence"/>
</dbReference>
<comment type="caution">
    <text evidence="1">The sequence shown here is derived from an EMBL/GenBank/DDBJ whole genome shotgun (WGS) entry which is preliminary data.</text>
</comment>
<evidence type="ECO:0000313" key="1">
    <source>
        <dbReference type="EMBL" id="KAI0040688.1"/>
    </source>
</evidence>
<reference evidence="1" key="1">
    <citation type="submission" date="2021-02" db="EMBL/GenBank/DDBJ databases">
        <authorList>
            <consortium name="DOE Joint Genome Institute"/>
            <person name="Ahrendt S."/>
            <person name="Looney B.P."/>
            <person name="Miyauchi S."/>
            <person name="Morin E."/>
            <person name="Drula E."/>
            <person name="Courty P.E."/>
            <person name="Chicoki N."/>
            <person name="Fauchery L."/>
            <person name="Kohler A."/>
            <person name="Kuo A."/>
            <person name="Labutti K."/>
            <person name="Pangilinan J."/>
            <person name="Lipzen A."/>
            <person name="Riley R."/>
            <person name="Andreopoulos W."/>
            <person name="He G."/>
            <person name="Johnson J."/>
            <person name="Barry K.W."/>
            <person name="Grigoriev I.V."/>
            <person name="Nagy L."/>
            <person name="Hibbett D."/>
            <person name="Henrissat B."/>
            <person name="Matheny P.B."/>
            <person name="Labbe J."/>
            <person name="Martin F."/>
        </authorList>
    </citation>
    <scope>NUCLEOTIDE SEQUENCE</scope>
    <source>
        <strain evidence="1">FP105234-sp</strain>
    </source>
</reference>
<evidence type="ECO:0000313" key="2">
    <source>
        <dbReference type="Proteomes" id="UP000814033"/>
    </source>
</evidence>
<keyword evidence="2" id="KW-1185">Reference proteome</keyword>
<proteinExistence type="predicted"/>
<feature type="non-terminal residue" evidence="1">
    <location>
        <position position="134"/>
    </location>
</feature>
<organism evidence="1 2">
    <name type="scientific">Auriscalpium vulgare</name>
    <dbReference type="NCBI Taxonomy" id="40419"/>
    <lineage>
        <taxon>Eukaryota</taxon>
        <taxon>Fungi</taxon>
        <taxon>Dikarya</taxon>
        <taxon>Basidiomycota</taxon>
        <taxon>Agaricomycotina</taxon>
        <taxon>Agaricomycetes</taxon>
        <taxon>Russulales</taxon>
        <taxon>Auriscalpiaceae</taxon>
        <taxon>Auriscalpium</taxon>
    </lineage>
</organism>
<gene>
    <name evidence="1" type="ORF">FA95DRAFT_1462598</name>
</gene>
<name>A0ACB8RAS7_9AGAM</name>
<feature type="non-terminal residue" evidence="1">
    <location>
        <position position="1"/>
    </location>
</feature>
<dbReference type="EMBL" id="MU276175">
    <property type="protein sequence ID" value="KAI0040688.1"/>
    <property type="molecule type" value="Genomic_DNA"/>
</dbReference>
<protein>
    <submittedName>
        <fullName evidence="1">Uncharacterized protein</fullName>
    </submittedName>
</protein>
<reference evidence="1" key="2">
    <citation type="journal article" date="2022" name="New Phytol.">
        <title>Evolutionary transition to the ectomycorrhizal habit in the genomes of a hyperdiverse lineage of mushroom-forming fungi.</title>
        <authorList>
            <person name="Looney B."/>
            <person name="Miyauchi S."/>
            <person name="Morin E."/>
            <person name="Drula E."/>
            <person name="Courty P.E."/>
            <person name="Kohler A."/>
            <person name="Kuo A."/>
            <person name="LaButti K."/>
            <person name="Pangilinan J."/>
            <person name="Lipzen A."/>
            <person name="Riley R."/>
            <person name="Andreopoulos W."/>
            <person name="He G."/>
            <person name="Johnson J."/>
            <person name="Nolan M."/>
            <person name="Tritt A."/>
            <person name="Barry K.W."/>
            <person name="Grigoriev I.V."/>
            <person name="Nagy L.G."/>
            <person name="Hibbett D."/>
            <person name="Henrissat B."/>
            <person name="Matheny P.B."/>
            <person name="Labbe J."/>
            <person name="Martin F.M."/>
        </authorList>
    </citation>
    <scope>NUCLEOTIDE SEQUENCE</scope>
    <source>
        <strain evidence="1">FP105234-sp</strain>
    </source>
</reference>
<accession>A0ACB8RAS7</accession>